<keyword evidence="4" id="KW-1267">Proteomics identification</keyword>
<dbReference type="HOGENOM" id="CLU_085505_0_0_1"/>
<gene>
    <name evidence="1 3" type="primary">sut-1</name>
    <name evidence="1" type="ORF">CELE_T13B5.8</name>
    <name evidence="3" type="ORF">T13B5.8</name>
</gene>
<protein>
    <submittedName>
        <fullName evidence="1">SUppressor of Tau pathology</fullName>
    </submittedName>
</protein>
<evidence type="ECO:0007829" key="4">
    <source>
        <dbReference type="PeptideAtlas" id="A9D649"/>
    </source>
</evidence>
<dbReference type="GeneID" id="173496"/>
<accession>A9D649</accession>
<dbReference type="GO" id="GO:0005634">
    <property type="term" value="C:nucleus"/>
    <property type="evidence" value="ECO:0000314"/>
    <property type="project" value="WormBase"/>
</dbReference>
<evidence type="ECO:0000313" key="3">
    <source>
        <dbReference type="WormBase" id="T13B5.8b"/>
    </source>
</evidence>
<dbReference type="OrthoDB" id="5860800at2759"/>
<evidence type="ECO:0000313" key="1">
    <source>
        <dbReference type="EMBL" id="CCD63494.1"/>
    </source>
</evidence>
<dbReference type="RefSeq" id="NP_001122639.1">
    <property type="nucleotide sequence ID" value="NM_001129167.3"/>
</dbReference>
<dbReference type="UCSC" id="T13B5.8b">
    <property type="organism name" value="c. elegans"/>
</dbReference>
<keyword evidence="2" id="KW-1185">Reference proteome</keyword>
<name>A9D649_CAEEL</name>
<dbReference type="FunCoup" id="A9D649">
    <property type="interactions" value="434"/>
</dbReference>
<dbReference type="KEGG" id="cel:CELE_T13B5.8"/>
<organism evidence="1 2">
    <name type="scientific">Caenorhabditis elegans</name>
    <dbReference type="NCBI Taxonomy" id="6239"/>
    <lineage>
        <taxon>Eukaryota</taxon>
        <taxon>Metazoa</taxon>
        <taxon>Ecdysozoa</taxon>
        <taxon>Nematoda</taxon>
        <taxon>Chromadorea</taxon>
        <taxon>Rhabditida</taxon>
        <taxon>Rhabditina</taxon>
        <taxon>Rhabditomorpha</taxon>
        <taxon>Rhabditoidea</taxon>
        <taxon>Rhabditidae</taxon>
        <taxon>Peloderinae</taxon>
        <taxon>Caenorhabditis</taxon>
    </lineage>
</organism>
<dbReference type="PeptideAtlas" id="A9D649"/>
<reference evidence="1 2" key="1">
    <citation type="journal article" date="1998" name="Science">
        <title>Genome sequence of the nematode C. elegans: a platform for investigating biology.</title>
        <authorList>
            <consortium name="The C. elegans sequencing consortium"/>
            <person name="Sulson J.E."/>
            <person name="Waterston R."/>
        </authorList>
    </citation>
    <scope>NUCLEOTIDE SEQUENCE [LARGE SCALE GENOMIC DNA]</scope>
    <source>
        <strain evidence="1 2">Bristol N2</strain>
    </source>
</reference>
<dbReference type="OMA" id="QFEAWER"/>
<dbReference type="AlphaFoldDB" id="A9D649"/>
<dbReference type="WormBase" id="T13B5.8b">
    <property type="protein sequence ID" value="CE13617"/>
    <property type="gene ID" value="WBGene00020475"/>
    <property type="gene designation" value="sut-1"/>
</dbReference>
<dbReference type="Bgee" id="WBGene00020475">
    <property type="expression patterns" value="Expressed in embryo and 4 other cell types or tissues"/>
</dbReference>
<evidence type="ECO:0000313" key="2">
    <source>
        <dbReference type="Proteomes" id="UP000001940"/>
    </source>
</evidence>
<dbReference type="Proteomes" id="UP000001940">
    <property type="component" value="Chromosome II"/>
</dbReference>
<dbReference type="eggNOG" id="ENOG502S8RF">
    <property type="taxonomic scope" value="Eukaryota"/>
</dbReference>
<dbReference type="PaxDb" id="6239-T13B5.8b"/>
<proteinExistence type="evidence at protein level"/>
<dbReference type="SMR" id="A9D649"/>
<dbReference type="CTD" id="173496"/>
<dbReference type="AGR" id="WB:WBGene00020475"/>
<dbReference type="InParanoid" id="A9D649"/>
<dbReference type="GO" id="GO:0005737">
    <property type="term" value="C:cytoplasm"/>
    <property type="evidence" value="ECO:0000314"/>
    <property type="project" value="WormBase"/>
</dbReference>
<sequence length="235" mass="26369">MSGASKKVSEEELQKQYADYRAQFEQWKENNKGSIGTEAYNSYVQQFEQWEKEVEARTSQQQKHRKAAAVDKEAEAAAAAYAQSQEAYMAHHLRGMEQTEMQKRAAAAAQLQQQQMMQNMMMQRPPPEHQQPPPQDVMFGAVGRVAQGAPAAAPPPTQQPPPQLWGNNKPIYDARDPLFAKWGERAASAHCKPETEQQINPVACWLLLDALREKKMVLAPHSNTCPPPQIGGHQI</sequence>
<dbReference type="STRING" id="6239.T13B5.8b.1"/>
<dbReference type="ExpressionAtlas" id="A9D649">
    <property type="expression patterns" value="baseline and differential"/>
</dbReference>
<dbReference type="EMBL" id="BX284602">
    <property type="protein sequence ID" value="CCD63494.1"/>
    <property type="molecule type" value="Genomic_DNA"/>
</dbReference>